<proteinExistence type="predicted"/>
<protein>
    <submittedName>
        <fullName evidence="2">Intradiol ring-cleavage dioxygenase</fullName>
    </submittedName>
</protein>
<sequence>MVDRMHDDPFDRGFAADLDALRAQRGRRAVLGLVGGGAAVAGGAVLLGGGGASAVARAALGACAAEIPAETGGPFPADGTNGPNVLDDEGVVRRDIRGSFAGATGRARGVPLRLVLTLQDTATCAPVSGLAVYAWHCDQLGRYSVYSDGATEANFLRGVQVSNDRGRLRFRTIFPGCYPGRWPHVHFEVYSSLADATGGSDPVVTSQLAFPRRQSMRVYRNDDRYVGSEANLNRISIGTDGVFGEDDGERQLATMSGNLSDGLTARLVVPVDV</sequence>
<dbReference type="PANTHER" id="PTHR34315:SF1">
    <property type="entry name" value="INTRADIOL RING-CLEAVAGE DIOXYGENASES DOMAIN-CONTAINING PROTEIN-RELATED"/>
    <property type="match status" value="1"/>
</dbReference>
<dbReference type="Pfam" id="PF00775">
    <property type="entry name" value="Dioxygenase_C"/>
    <property type="match status" value="1"/>
</dbReference>
<name>A0A5B1LGP1_9ACTN</name>
<dbReference type="InterPro" id="IPR000627">
    <property type="entry name" value="Intradiol_dOase_C"/>
</dbReference>
<keyword evidence="3" id="KW-1185">Reference proteome</keyword>
<dbReference type="EMBL" id="VUJV01000003">
    <property type="protein sequence ID" value="KAA1418970.1"/>
    <property type="molecule type" value="Genomic_DNA"/>
</dbReference>
<dbReference type="Proteomes" id="UP000325003">
    <property type="component" value="Unassembled WGS sequence"/>
</dbReference>
<dbReference type="Gene3D" id="2.60.130.10">
    <property type="entry name" value="Aromatic compound dioxygenase"/>
    <property type="match status" value="1"/>
</dbReference>
<keyword evidence="2" id="KW-0223">Dioxygenase</keyword>
<comment type="caution">
    <text evidence="2">The sequence shown here is derived from an EMBL/GenBank/DDBJ whole genome shotgun (WGS) entry which is preliminary data.</text>
</comment>
<dbReference type="AlphaFoldDB" id="A0A5B1LGP1"/>
<evidence type="ECO:0000313" key="3">
    <source>
        <dbReference type="Proteomes" id="UP000325003"/>
    </source>
</evidence>
<dbReference type="SUPFAM" id="SSF49482">
    <property type="entry name" value="Aromatic compound dioxygenase"/>
    <property type="match status" value="1"/>
</dbReference>
<dbReference type="GO" id="GO:0016702">
    <property type="term" value="F:oxidoreductase activity, acting on single donors with incorporation of molecular oxygen, incorporation of two atoms of oxygen"/>
    <property type="evidence" value="ECO:0007669"/>
    <property type="project" value="InterPro"/>
</dbReference>
<dbReference type="PANTHER" id="PTHR34315">
    <property type="match status" value="1"/>
</dbReference>
<gene>
    <name evidence="2" type="ORF">F0U44_10915</name>
</gene>
<dbReference type="InterPro" id="IPR015889">
    <property type="entry name" value="Intradiol_dOase_core"/>
</dbReference>
<evidence type="ECO:0000313" key="2">
    <source>
        <dbReference type="EMBL" id="KAA1418970.1"/>
    </source>
</evidence>
<reference evidence="2 3" key="1">
    <citation type="submission" date="2019-09" db="EMBL/GenBank/DDBJ databases">
        <title>Nocardioides panacisoli sp. nov., isolated from the soil of a ginseng field.</title>
        <authorList>
            <person name="Cho C."/>
        </authorList>
    </citation>
    <scope>NUCLEOTIDE SEQUENCE [LARGE SCALE GENOMIC DNA]</scope>
    <source>
        <strain evidence="2 3">BN130099</strain>
    </source>
</reference>
<organism evidence="2 3">
    <name type="scientific">Nocardioides humilatus</name>
    <dbReference type="NCBI Taxonomy" id="2607660"/>
    <lineage>
        <taxon>Bacteria</taxon>
        <taxon>Bacillati</taxon>
        <taxon>Actinomycetota</taxon>
        <taxon>Actinomycetes</taxon>
        <taxon>Propionibacteriales</taxon>
        <taxon>Nocardioidaceae</taxon>
        <taxon>Nocardioides</taxon>
    </lineage>
</organism>
<keyword evidence="2" id="KW-0560">Oxidoreductase</keyword>
<accession>A0A5B1LGP1</accession>
<dbReference type="GO" id="GO:0008199">
    <property type="term" value="F:ferric iron binding"/>
    <property type="evidence" value="ECO:0007669"/>
    <property type="project" value="InterPro"/>
</dbReference>
<feature type="domain" description="Intradiol ring-cleavage dioxygenases" evidence="1">
    <location>
        <begin position="112"/>
        <end position="181"/>
    </location>
</feature>
<evidence type="ECO:0000259" key="1">
    <source>
        <dbReference type="Pfam" id="PF00775"/>
    </source>
</evidence>
<reference evidence="2 3" key="2">
    <citation type="submission" date="2019-09" db="EMBL/GenBank/DDBJ databases">
        <authorList>
            <person name="Jin C."/>
        </authorList>
    </citation>
    <scope>NUCLEOTIDE SEQUENCE [LARGE SCALE GENOMIC DNA]</scope>
    <source>
        <strain evidence="2 3">BN130099</strain>
    </source>
</reference>